<dbReference type="PANTHER" id="PTHR33121:SF71">
    <property type="entry name" value="OXYGEN SENSOR PROTEIN DOSP"/>
    <property type="match status" value="1"/>
</dbReference>
<dbReference type="PROSITE" id="PS50110">
    <property type="entry name" value="RESPONSE_REGULATORY"/>
    <property type="match status" value="1"/>
</dbReference>
<dbReference type="InterPro" id="IPR001296">
    <property type="entry name" value="Glyco_trans_1"/>
</dbReference>
<dbReference type="EMBL" id="JTHE03000019">
    <property type="protein sequence ID" value="MCM1981761.1"/>
    <property type="molecule type" value="Genomic_DNA"/>
</dbReference>
<gene>
    <name evidence="4" type="ORF">QQ91_0002795</name>
</gene>
<keyword evidence="5" id="KW-1185">Reference proteome</keyword>
<feature type="modified residue" description="4-aspartylphosphate" evidence="1">
    <location>
        <position position="724"/>
    </location>
</feature>
<dbReference type="PROSITE" id="PS50883">
    <property type="entry name" value="EAL"/>
    <property type="match status" value="1"/>
</dbReference>
<dbReference type="SMART" id="SM00448">
    <property type="entry name" value="REC"/>
    <property type="match status" value="1"/>
</dbReference>
<dbReference type="CDD" id="cd01948">
    <property type="entry name" value="EAL"/>
    <property type="match status" value="1"/>
</dbReference>
<dbReference type="CDD" id="cd03794">
    <property type="entry name" value="GT4_WbuB-like"/>
    <property type="match status" value="1"/>
</dbReference>
<dbReference type="Gene3D" id="3.40.50.2300">
    <property type="match status" value="1"/>
</dbReference>
<reference evidence="4 5" key="1">
    <citation type="journal article" date="2015" name="Genome Announc.">
        <title>Draft Genome Sequence of Filamentous Marine Cyanobacterium Lyngbya confervoides Strain BDU141951.</title>
        <authorList>
            <person name="Chandrababunaidu M.M."/>
            <person name="Sen D."/>
            <person name="Tripathy S."/>
        </authorList>
    </citation>
    <scope>NUCLEOTIDE SEQUENCE [LARGE SCALE GENOMIC DNA]</scope>
    <source>
        <strain evidence="4 5">BDU141951</strain>
    </source>
</reference>
<evidence type="ECO:0000313" key="4">
    <source>
        <dbReference type="EMBL" id="MCM1981761.1"/>
    </source>
</evidence>
<accession>A0ABD4T004</accession>
<dbReference type="SUPFAM" id="SSF53756">
    <property type="entry name" value="UDP-Glycosyltransferase/glycogen phosphorylase"/>
    <property type="match status" value="1"/>
</dbReference>
<dbReference type="Gene3D" id="3.40.50.2000">
    <property type="entry name" value="Glycogen Phosphorylase B"/>
    <property type="match status" value="2"/>
</dbReference>
<name>A0ABD4T004_9CYAN</name>
<keyword evidence="1" id="KW-0597">Phosphoprotein</keyword>
<dbReference type="AlphaFoldDB" id="A0ABD4T004"/>
<evidence type="ECO:0000313" key="5">
    <source>
        <dbReference type="Proteomes" id="UP000031561"/>
    </source>
</evidence>
<dbReference type="InterPro" id="IPR035919">
    <property type="entry name" value="EAL_sf"/>
</dbReference>
<feature type="domain" description="EAL" evidence="3">
    <location>
        <begin position="400"/>
        <end position="654"/>
    </location>
</feature>
<feature type="domain" description="Response regulatory" evidence="2">
    <location>
        <begin position="675"/>
        <end position="792"/>
    </location>
</feature>
<evidence type="ECO:0000256" key="1">
    <source>
        <dbReference type="PROSITE-ProRule" id="PRU00169"/>
    </source>
</evidence>
<dbReference type="Pfam" id="PF13579">
    <property type="entry name" value="Glyco_trans_4_4"/>
    <property type="match status" value="1"/>
</dbReference>
<dbReference type="SUPFAM" id="SSF141868">
    <property type="entry name" value="EAL domain-like"/>
    <property type="match status" value="1"/>
</dbReference>
<sequence length="795" mass="89054">MNLSVFTQYYPPDFAATGQLMEELVTYLTQQQVQVQVFTGQPTYAFNASDAPTHEVRGGAKVQRTRVSKTRKFLGRTGSGLLYCLRSALHLLKQAHRGDLLLLTSEPPFLFVVGYVAHRLFRVPYVCLVYDLYPDAIVEFGIAQEKSLVVRFWNRVNRSVWERAESIIVLSETMKQRVVDKAPQVSRKISIIHNWSDPNWIKPIPKSENPFAAQHNLQNNFVVMYSGNMGRCHDMETIMDAAEALQQEAVQFVFIGAGPKRQDCIDRAEASGLKNCLFLPYQDKEVLPYSLTACDLTLVSVGAGMEGVVAPSKFYSALAAGRPIAAICESHSYLRQLIADANCGTAFQPGDSLGLVAFIRYLAKDSQRQATMGNMGSNYIKNRFTPDLIGQEYLQLVEQAVLKDSELRRGLVNREFQLLYQPLYSLRTGILSGLELLVYWQHPQKGLISPGEFLQFAENSGLIVEMGQAWLAEAFSHFRHFTENWQHPLLLKINLTAGQFFHPSLVPMLDQYMDRHNLTGQQICLDVAEEALMSDGAAATAILLQLQDRHIQVCLENFGQGATSVKFLNRFALNAVEIDRQVVNRLEFDPEADTLIESIILLAQGINLEVIAEGIETPKQLARLKALGAGYGKGFLFSKPRPYSEVLAQVLVESTPVPYVSEAKPKAQQNEDAPLILVIDDERGMRRLLRLAIAKEGYRMIEAETGAAGLELYRVHQPDLILLDGMMEDLDGFECCRRIRAEESAEAKVPILMITALDDAQSISSAYGCGATDYITKPVNWELLRQRLNRILPPQ</sequence>
<dbReference type="SUPFAM" id="SSF52172">
    <property type="entry name" value="CheY-like"/>
    <property type="match status" value="1"/>
</dbReference>
<proteinExistence type="predicted"/>
<dbReference type="Proteomes" id="UP000031561">
    <property type="component" value="Unassembled WGS sequence"/>
</dbReference>
<dbReference type="Gene3D" id="3.20.20.450">
    <property type="entry name" value="EAL domain"/>
    <property type="match status" value="1"/>
</dbReference>
<dbReference type="RefSeq" id="WP_166279739.1">
    <property type="nucleotide sequence ID" value="NZ_JTHE03000019.1"/>
</dbReference>
<dbReference type="Pfam" id="PF00563">
    <property type="entry name" value="EAL"/>
    <property type="match status" value="1"/>
</dbReference>
<dbReference type="InterPro" id="IPR011006">
    <property type="entry name" value="CheY-like_superfamily"/>
</dbReference>
<dbReference type="InterPro" id="IPR028098">
    <property type="entry name" value="Glyco_trans_4-like_N"/>
</dbReference>
<dbReference type="Pfam" id="PF00072">
    <property type="entry name" value="Response_reg"/>
    <property type="match status" value="1"/>
</dbReference>
<dbReference type="InterPro" id="IPR001789">
    <property type="entry name" value="Sig_transdc_resp-reg_receiver"/>
</dbReference>
<organism evidence="4 5">
    <name type="scientific">Lyngbya confervoides BDU141951</name>
    <dbReference type="NCBI Taxonomy" id="1574623"/>
    <lineage>
        <taxon>Bacteria</taxon>
        <taxon>Bacillati</taxon>
        <taxon>Cyanobacteriota</taxon>
        <taxon>Cyanophyceae</taxon>
        <taxon>Oscillatoriophycideae</taxon>
        <taxon>Oscillatoriales</taxon>
        <taxon>Microcoleaceae</taxon>
        <taxon>Lyngbya</taxon>
    </lineage>
</organism>
<evidence type="ECO:0000259" key="3">
    <source>
        <dbReference type="PROSITE" id="PS50883"/>
    </source>
</evidence>
<evidence type="ECO:0000259" key="2">
    <source>
        <dbReference type="PROSITE" id="PS50110"/>
    </source>
</evidence>
<dbReference type="PANTHER" id="PTHR33121">
    <property type="entry name" value="CYCLIC DI-GMP PHOSPHODIESTERASE PDEF"/>
    <property type="match status" value="1"/>
</dbReference>
<dbReference type="SMART" id="SM00052">
    <property type="entry name" value="EAL"/>
    <property type="match status" value="1"/>
</dbReference>
<dbReference type="CDD" id="cd17574">
    <property type="entry name" value="REC_OmpR"/>
    <property type="match status" value="1"/>
</dbReference>
<protein>
    <submittedName>
        <fullName evidence="4">EAL domain-containing protein</fullName>
    </submittedName>
</protein>
<dbReference type="Pfam" id="PF00534">
    <property type="entry name" value="Glycos_transf_1"/>
    <property type="match status" value="1"/>
</dbReference>
<comment type="caution">
    <text evidence="4">The sequence shown here is derived from an EMBL/GenBank/DDBJ whole genome shotgun (WGS) entry which is preliminary data.</text>
</comment>
<dbReference type="InterPro" id="IPR001633">
    <property type="entry name" value="EAL_dom"/>
</dbReference>
<dbReference type="InterPro" id="IPR050706">
    <property type="entry name" value="Cyclic-di-GMP_PDE-like"/>
</dbReference>